<evidence type="ECO:0000256" key="1">
    <source>
        <dbReference type="SAM" id="MobiDB-lite"/>
    </source>
</evidence>
<protein>
    <submittedName>
        <fullName evidence="2">Fibroblast growth factor 6</fullName>
    </submittedName>
</protein>
<gene>
    <name evidence="2" type="ORF">DR999_PMT15379</name>
</gene>
<reference evidence="2 3" key="1">
    <citation type="submission" date="2019-04" db="EMBL/GenBank/DDBJ databases">
        <title>Draft genome of the big-headed turtle Platysternon megacephalum.</title>
        <authorList>
            <person name="Gong S."/>
        </authorList>
    </citation>
    <scope>NUCLEOTIDE SEQUENCE [LARGE SCALE GENOMIC DNA]</scope>
    <source>
        <strain evidence="2">DO16091913</strain>
        <tissue evidence="2">Muscle</tissue>
    </source>
</reference>
<feature type="compositionally biased region" description="Polar residues" evidence="1">
    <location>
        <begin position="52"/>
        <end position="67"/>
    </location>
</feature>
<dbReference type="AlphaFoldDB" id="A0A4D9E5H1"/>
<proteinExistence type="predicted"/>
<comment type="caution">
    <text evidence="2">The sequence shown here is derived from an EMBL/GenBank/DDBJ whole genome shotgun (WGS) entry which is preliminary data.</text>
</comment>
<sequence length="142" mass="15535">MDHSHAPYHVSTPISACLRRPLAATVLWRSDLICDAEASAPSSPAKLLQSEVEVNSKQEPQAPTPMTDSVDKSSEWFIGGESPPHPCGQNGGHQEKGCCCLLRLFQLAWPFAGESCNDNCLPAWPPKYAAAHVQMARREEPR</sequence>
<organism evidence="2 3">
    <name type="scientific">Platysternon megacephalum</name>
    <name type="common">big-headed turtle</name>
    <dbReference type="NCBI Taxonomy" id="55544"/>
    <lineage>
        <taxon>Eukaryota</taxon>
        <taxon>Metazoa</taxon>
        <taxon>Chordata</taxon>
        <taxon>Craniata</taxon>
        <taxon>Vertebrata</taxon>
        <taxon>Euteleostomi</taxon>
        <taxon>Archelosauria</taxon>
        <taxon>Testudinata</taxon>
        <taxon>Testudines</taxon>
        <taxon>Cryptodira</taxon>
        <taxon>Durocryptodira</taxon>
        <taxon>Testudinoidea</taxon>
        <taxon>Platysternidae</taxon>
        <taxon>Platysternon</taxon>
    </lineage>
</organism>
<evidence type="ECO:0000313" key="2">
    <source>
        <dbReference type="EMBL" id="TFK02304.1"/>
    </source>
</evidence>
<keyword evidence="3" id="KW-1185">Reference proteome</keyword>
<feature type="region of interest" description="Disordered" evidence="1">
    <location>
        <begin position="40"/>
        <end position="88"/>
    </location>
</feature>
<dbReference type="Proteomes" id="UP000297703">
    <property type="component" value="Unassembled WGS sequence"/>
</dbReference>
<reference evidence="2 3" key="2">
    <citation type="submission" date="2019-04" db="EMBL/GenBank/DDBJ databases">
        <title>The genome sequence of big-headed turtle.</title>
        <authorList>
            <person name="Gong S."/>
        </authorList>
    </citation>
    <scope>NUCLEOTIDE SEQUENCE [LARGE SCALE GENOMIC DNA]</scope>
    <source>
        <strain evidence="2">DO16091913</strain>
        <tissue evidence="2">Muscle</tissue>
    </source>
</reference>
<dbReference type="EMBL" id="QXTE01000195">
    <property type="protein sequence ID" value="TFK02304.1"/>
    <property type="molecule type" value="Genomic_DNA"/>
</dbReference>
<accession>A0A4D9E5H1</accession>
<name>A0A4D9E5H1_9SAUR</name>
<evidence type="ECO:0000313" key="3">
    <source>
        <dbReference type="Proteomes" id="UP000297703"/>
    </source>
</evidence>